<feature type="region of interest" description="Disordered" evidence="1">
    <location>
        <begin position="347"/>
        <end position="366"/>
    </location>
</feature>
<dbReference type="Pfam" id="PF01590">
    <property type="entry name" value="GAF"/>
    <property type="match status" value="1"/>
</dbReference>
<sequence>MDTVGIDSAREAFFGEGRLPVMTVRPPVLQSWIRCTDLGLGQRLLPSLAPLPEGDLRALRDRHNALRRLCRPELETLAGEARETGSVVILADGDGMILDTLGDLGFAARAAQVALQPGVSWKEASTGTNAIGTAIAERKPVAVHGSEHFFAGHGVLSCACTPIMDPRGAIIGALDISGPSAIGHGHALGMIRMAVDQIEHRLFRQRFDDCRVLRFHDDPAMLGSSREGILVFREDRLVAGNRRGLALVDRHWDALDESSIEELFEERAHHGAVLELRLGTGASAVGRWDAPAERSGLGNAHFEDSFGHKNSAFAIRDAELIESALVEARGNVSKAARQLGIHRSTIHRHLGRQREARAADIPDGQR</sequence>
<dbReference type="InterPro" id="IPR002197">
    <property type="entry name" value="HTH_Fis"/>
</dbReference>
<dbReference type="InterPro" id="IPR009057">
    <property type="entry name" value="Homeodomain-like_sf"/>
</dbReference>
<feature type="domain" description="DNA binding HTH" evidence="3">
    <location>
        <begin position="317"/>
        <end position="350"/>
    </location>
</feature>
<reference evidence="4 5" key="1">
    <citation type="submission" date="2019-02" db="EMBL/GenBank/DDBJ databases">
        <authorList>
            <person name="Li Y."/>
        </authorList>
    </citation>
    <scope>NUCLEOTIDE SEQUENCE [LARGE SCALE GENOMIC DNA]</scope>
    <source>
        <strain evidence="4 5">3-7</strain>
    </source>
</reference>
<keyword evidence="5" id="KW-1185">Reference proteome</keyword>
<gene>
    <name evidence="4" type="ORF">EWE75_20160</name>
</gene>
<accession>A0A4Q6XTP5</accession>
<dbReference type="InterPro" id="IPR029016">
    <property type="entry name" value="GAF-like_dom_sf"/>
</dbReference>
<protein>
    <submittedName>
        <fullName evidence="4">GAF domain-containing protein</fullName>
    </submittedName>
</protein>
<dbReference type="RefSeq" id="WP_130159901.1">
    <property type="nucleotide sequence ID" value="NZ_SGIS01000042.1"/>
</dbReference>
<dbReference type="SUPFAM" id="SSF55781">
    <property type="entry name" value="GAF domain-like"/>
    <property type="match status" value="1"/>
</dbReference>
<dbReference type="Pfam" id="PF02954">
    <property type="entry name" value="HTH_8"/>
    <property type="match status" value="1"/>
</dbReference>
<comment type="caution">
    <text evidence="4">The sequence shown here is derived from an EMBL/GenBank/DDBJ whole genome shotgun (WGS) entry which is preliminary data.</text>
</comment>
<dbReference type="SUPFAM" id="SSF46689">
    <property type="entry name" value="Homeodomain-like"/>
    <property type="match status" value="1"/>
</dbReference>
<evidence type="ECO:0000313" key="5">
    <source>
        <dbReference type="Proteomes" id="UP000292085"/>
    </source>
</evidence>
<dbReference type="GO" id="GO:0043565">
    <property type="term" value="F:sequence-specific DNA binding"/>
    <property type="evidence" value="ECO:0007669"/>
    <property type="project" value="InterPro"/>
</dbReference>
<name>A0A4Q6XTP5_9SPHN</name>
<dbReference type="OrthoDB" id="9805953at2"/>
<organism evidence="4 5">
    <name type="scientific">Sphingomonas populi</name>
    <dbReference type="NCBI Taxonomy" id="2484750"/>
    <lineage>
        <taxon>Bacteria</taxon>
        <taxon>Pseudomonadati</taxon>
        <taxon>Pseudomonadota</taxon>
        <taxon>Alphaproteobacteria</taxon>
        <taxon>Sphingomonadales</taxon>
        <taxon>Sphingomonadaceae</taxon>
        <taxon>Sphingomonas</taxon>
    </lineage>
</organism>
<dbReference type="Proteomes" id="UP000292085">
    <property type="component" value="Unassembled WGS sequence"/>
</dbReference>
<proteinExistence type="predicted"/>
<evidence type="ECO:0000259" key="3">
    <source>
        <dbReference type="Pfam" id="PF02954"/>
    </source>
</evidence>
<dbReference type="AlphaFoldDB" id="A0A4Q6XTP5"/>
<evidence type="ECO:0000259" key="2">
    <source>
        <dbReference type="Pfam" id="PF01590"/>
    </source>
</evidence>
<feature type="domain" description="GAF" evidence="2">
    <location>
        <begin position="71"/>
        <end position="200"/>
    </location>
</feature>
<dbReference type="EMBL" id="SGIS01000042">
    <property type="protein sequence ID" value="RZF60962.1"/>
    <property type="molecule type" value="Genomic_DNA"/>
</dbReference>
<dbReference type="PRINTS" id="PR01590">
    <property type="entry name" value="HTHFIS"/>
</dbReference>
<evidence type="ECO:0000256" key="1">
    <source>
        <dbReference type="SAM" id="MobiDB-lite"/>
    </source>
</evidence>
<feature type="compositionally biased region" description="Basic and acidic residues" evidence="1">
    <location>
        <begin position="352"/>
        <end position="366"/>
    </location>
</feature>
<dbReference type="Gene3D" id="3.30.450.40">
    <property type="match status" value="1"/>
</dbReference>
<dbReference type="Gene3D" id="1.10.10.60">
    <property type="entry name" value="Homeodomain-like"/>
    <property type="match status" value="1"/>
</dbReference>
<evidence type="ECO:0000313" key="4">
    <source>
        <dbReference type="EMBL" id="RZF60962.1"/>
    </source>
</evidence>
<dbReference type="InterPro" id="IPR003018">
    <property type="entry name" value="GAF"/>
</dbReference>